<dbReference type="InterPro" id="IPR021241">
    <property type="entry name" value="CsiV"/>
</dbReference>
<dbReference type="EMBL" id="FZOL01000018">
    <property type="protein sequence ID" value="SNS89726.1"/>
    <property type="molecule type" value="Genomic_DNA"/>
</dbReference>
<name>A0A239I754_9PSED</name>
<keyword evidence="1" id="KW-0732">Signal</keyword>
<dbReference type="RefSeq" id="WP_042124353.1">
    <property type="nucleotide sequence ID" value="NZ_FZOL01000018.1"/>
</dbReference>
<dbReference type="Proteomes" id="UP000198407">
    <property type="component" value="Unassembled WGS sequence"/>
</dbReference>
<evidence type="ECO:0000313" key="3">
    <source>
        <dbReference type="Proteomes" id="UP000198407"/>
    </source>
</evidence>
<sequence length="190" mass="20828">MRAIRNLTLLLALIAPAAFADTQYLVEMILVRQNTVPAITSQFAPEDWSGGGAPIAEYDVRQPILDDEVERLSADSQYTVLLRKAWQQNVGSEASRVVFSDGQEQFGHFPIEGNLSLKEGRFLDVEANLWVNQFDGNGAVMQSEQFRQGNSNVKNAELTFLDGGHLALLLKIRKAGAPASAAPDPALMEQ</sequence>
<organism evidence="2 3">
    <name type="scientific">Pseudomonas japonica</name>
    <dbReference type="NCBI Taxonomy" id="256466"/>
    <lineage>
        <taxon>Bacteria</taxon>
        <taxon>Pseudomonadati</taxon>
        <taxon>Pseudomonadota</taxon>
        <taxon>Gammaproteobacteria</taxon>
        <taxon>Pseudomonadales</taxon>
        <taxon>Pseudomonadaceae</taxon>
        <taxon>Pseudomonas</taxon>
    </lineage>
</organism>
<dbReference type="STRING" id="1215104.GCA_000730585_03235"/>
<keyword evidence="3" id="KW-1185">Reference proteome</keyword>
<feature type="chain" id="PRO_5011261603" evidence="1">
    <location>
        <begin position="21"/>
        <end position="190"/>
    </location>
</feature>
<dbReference type="AlphaFoldDB" id="A0A239I754"/>
<accession>A0A239I754</accession>
<evidence type="ECO:0000313" key="2">
    <source>
        <dbReference type="EMBL" id="SNS89726.1"/>
    </source>
</evidence>
<protein>
    <submittedName>
        <fullName evidence="2">Peptidoglycan-binding protein, CsiV</fullName>
    </submittedName>
</protein>
<evidence type="ECO:0000256" key="1">
    <source>
        <dbReference type="SAM" id="SignalP"/>
    </source>
</evidence>
<gene>
    <name evidence="2" type="ORF">SAMN05444352_11820</name>
</gene>
<proteinExistence type="predicted"/>
<dbReference type="Pfam" id="PF10972">
    <property type="entry name" value="CsiV"/>
    <property type="match status" value="1"/>
</dbReference>
<feature type="signal peptide" evidence="1">
    <location>
        <begin position="1"/>
        <end position="20"/>
    </location>
</feature>
<reference evidence="3" key="1">
    <citation type="submission" date="2017-06" db="EMBL/GenBank/DDBJ databases">
        <authorList>
            <person name="Varghese N."/>
            <person name="Submissions S."/>
        </authorList>
    </citation>
    <scope>NUCLEOTIDE SEQUENCE [LARGE SCALE GENOMIC DNA]</scope>
    <source>
        <strain evidence="3">DSM 22348</strain>
    </source>
</reference>
<dbReference type="OrthoDB" id="5566524at2"/>